<accession>A0A143BSL2</accession>
<keyword evidence="1" id="KW-0175">Coiled coil</keyword>
<gene>
    <name evidence="4" type="ORF">A4E84_00265</name>
</gene>
<proteinExistence type="predicted"/>
<dbReference type="RefSeq" id="WP_062924599.1">
    <property type="nucleotide sequence ID" value="NZ_CP015098.1"/>
</dbReference>
<evidence type="ECO:0000256" key="2">
    <source>
        <dbReference type="SAM" id="MobiDB-lite"/>
    </source>
</evidence>
<feature type="region of interest" description="Disordered" evidence="2">
    <location>
        <begin position="104"/>
        <end position="123"/>
    </location>
</feature>
<evidence type="ECO:0000313" key="4">
    <source>
        <dbReference type="EMBL" id="AMW08121.1"/>
    </source>
</evidence>
<feature type="compositionally biased region" description="Basic and acidic residues" evidence="2">
    <location>
        <begin position="106"/>
        <end position="123"/>
    </location>
</feature>
<dbReference type="STRING" id="1783515.A4E84_00265"/>
<feature type="region of interest" description="Disordered" evidence="2">
    <location>
        <begin position="32"/>
        <end position="69"/>
    </location>
</feature>
<feature type="coiled-coil region" evidence="1">
    <location>
        <begin position="4"/>
        <end position="31"/>
    </location>
</feature>
<feature type="domain" description="CHAT" evidence="3">
    <location>
        <begin position="180"/>
        <end position="335"/>
    </location>
</feature>
<dbReference type="Proteomes" id="UP000076096">
    <property type="component" value="Chromosome"/>
</dbReference>
<dbReference type="AlphaFoldDB" id="A0A143BSL2"/>
<keyword evidence="5" id="KW-1185">Reference proteome</keyword>
<evidence type="ECO:0000313" key="5">
    <source>
        <dbReference type="Proteomes" id="UP000076096"/>
    </source>
</evidence>
<protein>
    <recommendedName>
        <fullName evidence="3">CHAT domain-containing protein</fullName>
    </recommendedName>
</protein>
<evidence type="ECO:0000259" key="3">
    <source>
        <dbReference type="Pfam" id="PF12770"/>
    </source>
</evidence>
<organism evidence="4 5">
    <name type="scientific">Streptomyces qaidamensis</name>
    <dbReference type="NCBI Taxonomy" id="1783515"/>
    <lineage>
        <taxon>Bacteria</taxon>
        <taxon>Bacillati</taxon>
        <taxon>Actinomycetota</taxon>
        <taxon>Actinomycetes</taxon>
        <taxon>Kitasatosporales</taxon>
        <taxon>Streptomycetaceae</taxon>
        <taxon>Streptomyces</taxon>
        <taxon>Streptomyces aurantiacus group</taxon>
    </lineage>
</organism>
<evidence type="ECO:0000256" key="1">
    <source>
        <dbReference type="SAM" id="Coils"/>
    </source>
</evidence>
<dbReference type="KEGG" id="stsi:A4E84_00265"/>
<name>A0A143BSL2_9ACTN</name>
<dbReference type="InterPro" id="IPR024983">
    <property type="entry name" value="CHAT_dom"/>
</dbReference>
<dbReference type="EMBL" id="CP015098">
    <property type="protein sequence ID" value="AMW08121.1"/>
    <property type="molecule type" value="Genomic_DNA"/>
</dbReference>
<reference evidence="5" key="1">
    <citation type="submission" date="2016-04" db="EMBL/GenBank/DDBJ databases">
        <authorList>
            <person name="Zhang B."/>
        </authorList>
    </citation>
    <scope>NUCLEOTIDE SEQUENCE [LARGE SCALE GENOMIC DNA]</scope>
    <source>
        <strain evidence="5">S10</strain>
    </source>
</reference>
<dbReference type="Pfam" id="PF12770">
    <property type="entry name" value="CHAT"/>
    <property type="match status" value="1"/>
</dbReference>
<sequence>MARSDTLRSEIAQLEKKNAGLSNDLAKAQKTANDASAAALRKRGQAARSRSESSRRLALSGAEREAKKAADAQKKIAAIQDKMANNTKTIAGKQASLRAAVSIEQRAQDRQDDTRRRKEKNHAREVARLSQPAAHIRYVAVQLPKPEPLRVLYLTANPEAVETTIEHPDGSIETNGVWLRVDYEVRQVKDMLRKSKYRDLVTIEHLPAATAMDLLEGLNNHRPHVVHFSGHASSWGLLMENDAGTDAGAELDFGLLARMLGATDEPPRLVVLNACESLDGADDLLQTAPTVIGMSDEINDASAVTFAARFYSAIASAQSVSTAVEQAKVSMIAASLDGAELPVLRTRDGVDPGDLILVKPPE</sequence>